<dbReference type="NCBIfam" id="NF002825">
    <property type="entry name" value="PRK02999.1"/>
    <property type="match status" value="1"/>
</dbReference>
<dbReference type="InterPro" id="IPR001465">
    <property type="entry name" value="Malate_synthase_TIM"/>
</dbReference>
<dbReference type="SUPFAM" id="SSF51645">
    <property type="entry name" value="Malate synthase G"/>
    <property type="match status" value="1"/>
</dbReference>
<dbReference type="GO" id="GO:0004474">
    <property type="term" value="F:malate synthase activity"/>
    <property type="evidence" value="ECO:0007669"/>
    <property type="project" value="UniProtKB-UniRule"/>
</dbReference>
<keyword evidence="3 11" id="KW-0963">Cytoplasm</keyword>
<protein>
    <recommendedName>
        <fullName evidence="11 12">Malate synthase G</fullName>
        <ecNumber evidence="11 12">2.3.3.9</ecNumber>
    </recommendedName>
</protein>
<dbReference type="EC" id="2.3.3.9" evidence="11 12"/>
<dbReference type="NCBIfam" id="TIGR01345">
    <property type="entry name" value="malate_syn_G"/>
    <property type="match status" value="1"/>
</dbReference>
<evidence type="ECO:0000313" key="19">
    <source>
        <dbReference type="EMBL" id="TCL45804.1"/>
    </source>
</evidence>
<dbReference type="PANTHER" id="PTHR42739:SF1">
    <property type="entry name" value="MALATE SYNTHASE G"/>
    <property type="match status" value="1"/>
</dbReference>
<feature type="binding site" evidence="11">
    <location>
        <position position="117"/>
    </location>
    <ligand>
        <name>acetyl-CoA</name>
        <dbReference type="ChEBI" id="CHEBI:57288"/>
    </ligand>
</feature>
<accession>A0A4R1QD32</accession>
<feature type="binding site" evidence="11">
    <location>
        <position position="339"/>
    </location>
    <ligand>
        <name>glyoxylate</name>
        <dbReference type="ChEBI" id="CHEBI:36655"/>
    </ligand>
</feature>
<keyword evidence="5 11" id="KW-0808">Transferase</keyword>
<dbReference type="Gene3D" id="1.20.1220.12">
    <property type="entry name" value="Malate synthase, domain III"/>
    <property type="match status" value="1"/>
</dbReference>
<comment type="subunit">
    <text evidence="11">Monomer.</text>
</comment>
<evidence type="ECO:0000256" key="11">
    <source>
        <dbReference type="HAMAP-Rule" id="MF_00641"/>
    </source>
</evidence>
<comment type="function">
    <text evidence="10 11">Involved in the glycolate utilization. Catalyzes the condensation and subsequent hydrolysis of acetyl-coenzyme A (acetyl-CoA) and glyoxylate to form malate and CoA.</text>
</comment>
<evidence type="ECO:0000259" key="17">
    <source>
        <dbReference type="Pfam" id="PF20658"/>
    </source>
</evidence>
<reference evidence="19 20" key="1">
    <citation type="submission" date="2019-03" db="EMBL/GenBank/DDBJ databases">
        <title>Genomic Encyclopedia of Type Strains, Phase IV (KMG-IV): sequencing the most valuable type-strain genomes for metagenomic binning, comparative biology and taxonomic classification.</title>
        <authorList>
            <person name="Goeker M."/>
        </authorList>
    </citation>
    <scope>NUCLEOTIDE SEQUENCE [LARGE SCALE GENOMIC DNA]</scope>
    <source>
        <strain evidence="19 20">DSM 24979</strain>
    </source>
</reference>
<evidence type="ECO:0000259" key="16">
    <source>
        <dbReference type="Pfam" id="PF20656"/>
    </source>
</evidence>
<feature type="domain" description="Malate synthase N-terminal" evidence="16">
    <location>
        <begin position="16"/>
        <end position="71"/>
    </location>
</feature>
<dbReference type="HAMAP" id="MF_00641">
    <property type="entry name" value="Malate_synth_G"/>
    <property type="match status" value="1"/>
</dbReference>
<feature type="modified residue" description="Cysteine sulfenic acid (-SOH)" evidence="11">
    <location>
        <position position="616"/>
    </location>
</feature>
<dbReference type="InterPro" id="IPR048357">
    <property type="entry name" value="MSG_insertion"/>
</dbReference>
<feature type="binding site" evidence="11">
    <location>
        <position position="312"/>
    </location>
    <ligand>
        <name>acetyl-CoA</name>
        <dbReference type="ChEBI" id="CHEBI:57288"/>
    </ligand>
</feature>
<feature type="domain" description="Malate synthase C-terminal" evidence="18">
    <location>
        <begin position="590"/>
        <end position="692"/>
    </location>
</feature>
<keyword evidence="8 11" id="KW-0558">Oxidation</keyword>
<dbReference type="Pfam" id="PF20656">
    <property type="entry name" value="MS_N"/>
    <property type="match status" value="1"/>
</dbReference>
<feature type="binding site" evidence="11">
    <location>
        <position position="540"/>
    </location>
    <ligand>
        <name>acetyl-CoA</name>
        <dbReference type="ChEBI" id="CHEBI:57288"/>
    </ligand>
</feature>
<evidence type="ECO:0000256" key="10">
    <source>
        <dbReference type="ARBA" id="ARBA00054368"/>
    </source>
</evidence>
<feature type="binding site" evidence="11">
    <location>
        <begin position="124"/>
        <end position="125"/>
    </location>
    <ligand>
        <name>acetyl-CoA</name>
        <dbReference type="ChEBI" id="CHEBI:57288"/>
    </ligand>
</feature>
<evidence type="ECO:0000256" key="4">
    <source>
        <dbReference type="ARBA" id="ARBA00022532"/>
    </source>
</evidence>
<sequence>MKDYVKVGNLQVARIFYDFINSEVLPGSGLNSEQFWSDLETLIKDLTPKNKALLARRDEIQAKINTWHRENKGNFDFEKYKSFLQEIGYLEPEVEDFQITTEGVDDEIALQAGPQLVVPVSNARYALNAANARWGSLYDALYGTDAISEEDGAQRGDRYNPVRGEKVIAYAKQFLDEAVPLNEYSHKDVVKYAVVDGKLSVFVKDGKTTSLQDEEKFVGYQGNPEDPSAILLKNNGLHIEIQIDRNHPVGKTDGAGVKDILLEAALTTIMDCEDSVAAVDAEDKVHVYRNLLGLMKGDLTATFTKGNKTITRALNPDRIYTTATGEELTLPGRSLMFIRNVGHLMTNDAVLDQDGQEVYEGILDAVVTSLIAKHSLLGNGRYRNSKKGSIYIVKPKMHGSEEVAFADELFDRVEDMLGLERNTIKIGVMDEERRTTLNLKNCIYQVRDRIVFINTGFLDRTGDEIHTSMEAGPMIRKNDMKTSAWLQAYEKSNVSIGLACGFQGRAQIGKGMWAMPDMMAEMLKQKGSQLKAGANTAWVPSPTAAVLHALHYHQIDVTKVQNELGKELKDFRDEILQIPVAANPNWTPEEIQQELDNNVQGILGYVVRWVEQGIGCSKVPDINNIGLMEDRATLRISSQHIANWLHHGICTKEQVLETLKRMAKVVDEQNAGDPAYRPMSEDYDNSVAFQAACDLIFKGYEQPNGYTEPILHRRRLEAKAKFAVKQ</sequence>
<dbReference type="Pfam" id="PF01274">
    <property type="entry name" value="MS_TIM-barrel"/>
    <property type="match status" value="1"/>
</dbReference>
<keyword evidence="2 11" id="KW-0329">Glyoxylate bypass</keyword>
<dbReference type="GO" id="GO:0005829">
    <property type="term" value="C:cytosol"/>
    <property type="evidence" value="ECO:0007669"/>
    <property type="project" value="TreeGrafter"/>
</dbReference>
<feature type="binding site" evidence="11">
    <location>
        <position position="431"/>
    </location>
    <ligand>
        <name>glyoxylate</name>
        <dbReference type="ChEBI" id="CHEBI:36655"/>
    </ligand>
</feature>
<feature type="binding site" evidence="11">
    <location>
        <position position="459"/>
    </location>
    <ligand>
        <name>Mg(2+)</name>
        <dbReference type="ChEBI" id="CHEBI:18420"/>
    </ligand>
</feature>
<evidence type="ECO:0000256" key="1">
    <source>
        <dbReference type="ARBA" id="ARBA00001946"/>
    </source>
</evidence>
<dbReference type="GO" id="GO:0006097">
    <property type="term" value="P:glyoxylate cycle"/>
    <property type="evidence" value="ECO:0007669"/>
    <property type="project" value="UniProtKB-UniRule"/>
</dbReference>
<evidence type="ECO:0000256" key="13">
    <source>
        <dbReference type="PIRSR" id="PIRSR601465-50"/>
    </source>
</evidence>
<dbReference type="InterPro" id="IPR048356">
    <property type="entry name" value="MS_N"/>
</dbReference>
<dbReference type="Proteomes" id="UP000295658">
    <property type="component" value="Unassembled WGS sequence"/>
</dbReference>
<comment type="subcellular location">
    <subcellularLocation>
        <location evidence="11 14">Cytoplasm</location>
    </subcellularLocation>
</comment>
<dbReference type="CDD" id="cd00728">
    <property type="entry name" value="malate_synt_G"/>
    <property type="match status" value="1"/>
</dbReference>
<evidence type="ECO:0000256" key="8">
    <source>
        <dbReference type="ARBA" id="ARBA00023097"/>
    </source>
</evidence>
<comment type="pathway">
    <text evidence="11 14">Carbohydrate metabolism; glyoxylate cycle; (S)-malate from isocitrate: step 2/2.</text>
</comment>
<comment type="catalytic activity">
    <reaction evidence="9 11 14">
        <text>glyoxylate + acetyl-CoA + H2O = (S)-malate + CoA + H(+)</text>
        <dbReference type="Rhea" id="RHEA:18181"/>
        <dbReference type="ChEBI" id="CHEBI:15377"/>
        <dbReference type="ChEBI" id="CHEBI:15378"/>
        <dbReference type="ChEBI" id="CHEBI:15589"/>
        <dbReference type="ChEBI" id="CHEBI:36655"/>
        <dbReference type="ChEBI" id="CHEBI:57287"/>
        <dbReference type="ChEBI" id="CHEBI:57288"/>
        <dbReference type="EC" id="2.3.3.9"/>
    </reaction>
</comment>
<feature type="domain" description="Malate synthase G alpha-beta insertion" evidence="17">
    <location>
        <begin position="159"/>
        <end position="234"/>
    </location>
</feature>
<dbReference type="UniPathway" id="UPA00703">
    <property type="reaction ID" value="UER00720"/>
</dbReference>
<feature type="binding site" evidence="11">
    <location>
        <begin position="456"/>
        <end position="459"/>
    </location>
    <ligand>
        <name>glyoxylate</name>
        <dbReference type="ChEBI" id="CHEBI:36655"/>
    </ligand>
</feature>
<evidence type="ECO:0000256" key="9">
    <source>
        <dbReference type="ARBA" id="ARBA00047918"/>
    </source>
</evidence>
<keyword evidence="4 11" id="KW-0816">Tricarboxylic acid cycle</keyword>
<evidence type="ECO:0000313" key="20">
    <source>
        <dbReference type="Proteomes" id="UP000295658"/>
    </source>
</evidence>
<organism evidence="19 20">
    <name type="scientific">Thermolongibacillus altinsuensis</name>
    <dbReference type="NCBI Taxonomy" id="575256"/>
    <lineage>
        <taxon>Bacteria</taxon>
        <taxon>Bacillati</taxon>
        <taxon>Bacillota</taxon>
        <taxon>Bacilli</taxon>
        <taxon>Bacillales</taxon>
        <taxon>Anoxybacillaceae</taxon>
        <taxon>Thermolongibacillus</taxon>
    </lineage>
</organism>
<dbReference type="PANTHER" id="PTHR42739">
    <property type="entry name" value="MALATE SYNTHASE G"/>
    <property type="match status" value="1"/>
</dbReference>
<dbReference type="Gene3D" id="3.20.20.360">
    <property type="entry name" value="Malate synthase, domain 3"/>
    <property type="match status" value="2"/>
</dbReference>
<dbReference type="GO" id="GO:0000287">
    <property type="term" value="F:magnesium ion binding"/>
    <property type="evidence" value="ECO:0007669"/>
    <property type="project" value="TreeGrafter"/>
</dbReference>
<dbReference type="RefSeq" id="WP_132949477.1">
    <property type="nucleotide sequence ID" value="NZ_SLUL01000019.1"/>
</dbReference>
<keyword evidence="20" id="KW-1185">Reference proteome</keyword>
<dbReference type="InterPro" id="IPR006253">
    <property type="entry name" value="Malate_synthG"/>
</dbReference>
<dbReference type="FunFam" id="3.20.20.360:FF:000002">
    <property type="entry name" value="Malate synthase G"/>
    <property type="match status" value="1"/>
</dbReference>
<gene>
    <name evidence="11" type="primary">glcB</name>
    <name evidence="19" type="ORF">EDD69_11920</name>
</gene>
<feature type="binding site" evidence="11">
    <location>
        <position position="275"/>
    </location>
    <ligand>
        <name>acetyl-CoA</name>
        <dbReference type="ChEBI" id="CHEBI:57288"/>
    </ligand>
</feature>
<name>A0A4R1QD32_9BACL</name>
<keyword evidence="6 11" id="KW-0479">Metal-binding</keyword>
<dbReference type="InterPro" id="IPR046363">
    <property type="entry name" value="MS_N_TIM-barrel_dom"/>
</dbReference>
<evidence type="ECO:0000256" key="7">
    <source>
        <dbReference type="ARBA" id="ARBA00022842"/>
    </source>
</evidence>
<evidence type="ECO:0000256" key="6">
    <source>
        <dbReference type="ARBA" id="ARBA00022723"/>
    </source>
</evidence>
<dbReference type="GO" id="GO:0009436">
    <property type="term" value="P:glyoxylate catabolic process"/>
    <property type="evidence" value="ECO:0007669"/>
    <property type="project" value="TreeGrafter"/>
</dbReference>
<feature type="active site" description="Proton acceptor" evidence="11 13">
    <location>
        <position position="339"/>
    </location>
</feature>
<evidence type="ECO:0000259" key="18">
    <source>
        <dbReference type="Pfam" id="PF20659"/>
    </source>
</evidence>
<feature type="active site" description="Proton donor" evidence="11 13">
    <location>
        <position position="630"/>
    </location>
</feature>
<dbReference type="GO" id="GO:0009986">
    <property type="term" value="C:cell surface"/>
    <property type="evidence" value="ECO:0007669"/>
    <property type="project" value="UniProtKB-ARBA"/>
</dbReference>
<comment type="caution">
    <text evidence="11">Lacks conserved residue(s) required for the propagation of feature annotation.</text>
</comment>
<feature type="binding site" evidence="11">
    <location>
        <position position="431"/>
    </location>
    <ligand>
        <name>Mg(2+)</name>
        <dbReference type="ChEBI" id="CHEBI:18420"/>
    </ligand>
</feature>
<dbReference type="Pfam" id="PF20659">
    <property type="entry name" value="MS_C"/>
    <property type="match status" value="1"/>
</dbReference>
<evidence type="ECO:0000256" key="12">
    <source>
        <dbReference type="NCBIfam" id="TIGR01345"/>
    </source>
</evidence>
<dbReference type="GO" id="GO:0006099">
    <property type="term" value="P:tricarboxylic acid cycle"/>
    <property type="evidence" value="ECO:0007669"/>
    <property type="project" value="UniProtKB-KW"/>
</dbReference>
<dbReference type="InterPro" id="IPR044856">
    <property type="entry name" value="Malate_synth_C_sf"/>
</dbReference>
<comment type="cofactor">
    <cofactor evidence="1 11">
        <name>Mg(2+)</name>
        <dbReference type="ChEBI" id="CHEBI:18420"/>
    </cofactor>
</comment>
<dbReference type="EMBL" id="SLUL01000019">
    <property type="protein sequence ID" value="TCL45804.1"/>
    <property type="molecule type" value="Genomic_DNA"/>
</dbReference>
<evidence type="ECO:0000256" key="2">
    <source>
        <dbReference type="ARBA" id="ARBA00022435"/>
    </source>
</evidence>
<dbReference type="InterPro" id="IPR048355">
    <property type="entry name" value="MS_C"/>
</dbReference>
<proteinExistence type="inferred from homology"/>
<keyword evidence="7 11" id="KW-0460">Magnesium</keyword>
<evidence type="ECO:0000256" key="5">
    <source>
        <dbReference type="ARBA" id="ARBA00022679"/>
    </source>
</evidence>
<dbReference type="InterPro" id="IPR011076">
    <property type="entry name" value="Malate_synth_sf"/>
</dbReference>
<dbReference type="AlphaFoldDB" id="A0A4R1QD32"/>
<dbReference type="Pfam" id="PF20658">
    <property type="entry name" value="MSG_insertion"/>
    <property type="match status" value="1"/>
</dbReference>
<evidence type="ECO:0000256" key="14">
    <source>
        <dbReference type="RuleBase" id="RU003572"/>
    </source>
</evidence>
<dbReference type="OrthoDB" id="9762054at2"/>
<comment type="similarity">
    <text evidence="11 14">Belongs to the malate synthase family. GlcB subfamily.</text>
</comment>
<evidence type="ECO:0000259" key="15">
    <source>
        <dbReference type="Pfam" id="PF01274"/>
    </source>
</evidence>
<evidence type="ECO:0000256" key="3">
    <source>
        <dbReference type="ARBA" id="ARBA00022490"/>
    </source>
</evidence>
<feature type="domain" description="Malate synthase TIM barrel" evidence="15">
    <location>
        <begin position="336"/>
        <end position="569"/>
    </location>
</feature>
<comment type="caution">
    <text evidence="19">The sequence shown here is derived from an EMBL/GenBank/DDBJ whole genome shotgun (WGS) entry which is preliminary data.</text>
</comment>